<comment type="caution">
    <text evidence="2">The sequence shown here is derived from an EMBL/GenBank/DDBJ whole genome shotgun (WGS) entry which is preliminary data.</text>
</comment>
<dbReference type="AlphaFoldDB" id="A0AAW2TX41"/>
<name>A0AAW2TX41_SESRA</name>
<reference evidence="2" key="1">
    <citation type="submission" date="2020-06" db="EMBL/GenBank/DDBJ databases">
        <authorList>
            <person name="Li T."/>
            <person name="Hu X."/>
            <person name="Zhang T."/>
            <person name="Song X."/>
            <person name="Zhang H."/>
            <person name="Dai N."/>
            <person name="Sheng W."/>
            <person name="Hou X."/>
            <person name="Wei L."/>
        </authorList>
    </citation>
    <scope>NUCLEOTIDE SEQUENCE</scope>
    <source>
        <strain evidence="2">G02</strain>
        <tissue evidence="2">Leaf</tissue>
    </source>
</reference>
<organism evidence="2">
    <name type="scientific">Sesamum radiatum</name>
    <name type="common">Black benniseed</name>
    <dbReference type="NCBI Taxonomy" id="300843"/>
    <lineage>
        <taxon>Eukaryota</taxon>
        <taxon>Viridiplantae</taxon>
        <taxon>Streptophyta</taxon>
        <taxon>Embryophyta</taxon>
        <taxon>Tracheophyta</taxon>
        <taxon>Spermatophyta</taxon>
        <taxon>Magnoliopsida</taxon>
        <taxon>eudicotyledons</taxon>
        <taxon>Gunneridae</taxon>
        <taxon>Pentapetalae</taxon>
        <taxon>asterids</taxon>
        <taxon>lamiids</taxon>
        <taxon>Lamiales</taxon>
        <taxon>Pedaliaceae</taxon>
        <taxon>Sesamum</taxon>
    </lineage>
</organism>
<sequence length="70" mass="7693">MPREVRREQRIHVVLKAKETLDDEGTGVVGREDKGKAIVLYNAFDTLTELDSSTDASKGPISSPNSHPDD</sequence>
<protein>
    <submittedName>
        <fullName evidence="2">Uncharacterized protein</fullName>
    </submittedName>
</protein>
<gene>
    <name evidence="2" type="ORF">Sradi_1891000</name>
</gene>
<proteinExistence type="predicted"/>
<feature type="region of interest" description="Disordered" evidence="1">
    <location>
        <begin position="50"/>
        <end position="70"/>
    </location>
</feature>
<evidence type="ECO:0000313" key="2">
    <source>
        <dbReference type="EMBL" id="KAL0409566.1"/>
    </source>
</evidence>
<accession>A0AAW2TX41</accession>
<dbReference type="EMBL" id="JACGWJ010000007">
    <property type="protein sequence ID" value="KAL0409566.1"/>
    <property type="molecule type" value="Genomic_DNA"/>
</dbReference>
<reference evidence="2" key="2">
    <citation type="journal article" date="2024" name="Plant">
        <title>Genomic evolution and insights into agronomic trait innovations of Sesamum species.</title>
        <authorList>
            <person name="Miao H."/>
            <person name="Wang L."/>
            <person name="Qu L."/>
            <person name="Liu H."/>
            <person name="Sun Y."/>
            <person name="Le M."/>
            <person name="Wang Q."/>
            <person name="Wei S."/>
            <person name="Zheng Y."/>
            <person name="Lin W."/>
            <person name="Duan Y."/>
            <person name="Cao H."/>
            <person name="Xiong S."/>
            <person name="Wang X."/>
            <person name="Wei L."/>
            <person name="Li C."/>
            <person name="Ma Q."/>
            <person name="Ju M."/>
            <person name="Zhao R."/>
            <person name="Li G."/>
            <person name="Mu C."/>
            <person name="Tian Q."/>
            <person name="Mei H."/>
            <person name="Zhang T."/>
            <person name="Gao T."/>
            <person name="Zhang H."/>
        </authorList>
    </citation>
    <scope>NUCLEOTIDE SEQUENCE</scope>
    <source>
        <strain evidence="2">G02</strain>
    </source>
</reference>
<evidence type="ECO:0000256" key="1">
    <source>
        <dbReference type="SAM" id="MobiDB-lite"/>
    </source>
</evidence>